<evidence type="ECO:0000259" key="4">
    <source>
        <dbReference type="PROSITE" id="PS51745"/>
    </source>
</evidence>
<feature type="region of interest" description="Disordered" evidence="3">
    <location>
        <begin position="193"/>
        <end position="354"/>
    </location>
</feature>
<feature type="compositionally biased region" description="Low complexity" evidence="3">
    <location>
        <begin position="319"/>
        <end position="329"/>
    </location>
</feature>
<feature type="region of interest" description="Disordered" evidence="3">
    <location>
        <begin position="518"/>
        <end position="576"/>
    </location>
</feature>
<keyword evidence="1" id="KW-0677">Repeat</keyword>
<feature type="compositionally biased region" description="Polar residues" evidence="3">
    <location>
        <begin position="443"/>
        <end position="469"/>
    </location>
</feature>
<evidence type="ECO:0000256" key="1">
    <source>
        <dbReference type="ARBA" id="ARBA00022737"/>
    </source>
</evidence>
<evidence type="ECO:0000313" key="6">
    <source>
        <dbReference type="Proteomes" id="UP000738325"/>
    </source>
</evidence>
<dbReference type="Proteomes" id="UP000738325">
    <property type="component" value="Unassembled WGS sequence"/>
</dbReference>
<feature type="compositionally biased region" description="Polar residues" evidence="3">
    <location>
        <begin position="307"/>
        <end position="317"/>
    </location>
</feature>
<dbReference type="PANTHER" id="PTHR15175:SF0">
    <property type="entry name" value="SH3 DOMAIN-CONTAINING PROTEIN C23A1.17"/>
    <property type="match status" value="1"/>
</dbReference>
<dbReference type="InterPro" id="IPR000270">
    <property type="entry name" value="PB1_dom"/>
</dbReference>
<feature type="compositionally biased region" description="Polar residues" evidence="3">
    <location>
        <begin position="485"/>
        <end position="496"/>
    </location>
</feature>
<feature type="region of interest" description="Disordered" evidence="3">
    <location>
        <begin position="382"/>
        <end position="505"/>
    </location>
</feature>
<feature type="compositionally biased region" description="Polar residues" evidence="3">
    <location>
        <begin position="330"/>
        <end position="341"/>
    </location>
</feature>
<dbReference type="InterPro" id="IPR011990">
    <property type="entry name" value="TPR-like_helical_dom_sf"/>
</dbReference>
<feature type="region of interest" description="Disordered" evidence="3">
    <location>
        <begin position="648"/>
        <end position="671"/>
    </location>
</feature>
<feature type="compositionally biased region" description="Gly residues" evidence="3">
    <location>
        <begin position="269"/>
        <end position="280"/>
    </location>
</feature>
<accession>A0A9P6RBG8</accession>
<evidence type="ECO:0000256" key="2">
    <source>
        <dbReference type="ARBA" id="ARBA00022803"/>
    </source>
</evidence>
<dbReference type="Pfam" id="PF00564">
    <property type="entry name" value="PB1"/>
    <property type="match status" value="1"/>
</dbReference>
<dbReference type="Gene3D" id="3.10.20.90">
    <property type="entry name" value="Phosphatidylinositol 3-kinase Catalytic Subunit, Chain A, domain 1"/>
    <property type="match status" value="1"/>
</dbReference>
<protein>
    <recommendedName>
        <fullName evidence="4">PB1 domain-containing protein</fullName>
    </recommendedName>
</protein>
<dbReference type="CDD" id="cd05992">
    <property type="entry name" value="PB1"/>
    <property type="match status" value="1"/>
</dbReference>
<gene>
    <name evidence="5" type="ORF">BGZ99_008366</name>
</gene>
<feature type="domain" description="PB1" evidence="4">
    <location>
        <begin position="579"/>
        <end position="654"/>
    </location>
</feature>
<dbReference type="SUPFAM" id="SSF48452">
    <property type="entry name" value="TPR-like"/>
    <property type="match status" value="1"/>
</dbReference>
<comment type="caution">
    <text evidence="5">The sequence shown here is derived from an EMBL/GenBank/DDBJ whole genome shotgun (WGS) entry which is preliminary data.</text>
</comment>
<dbReference type="PROSITE" id="PS51745">
    <property type="entry name" value="PB1"/>
    <property type="match status" value="1"/>
</dbReference>
<feature type="compositionally biased region" description="Basic and acidic residues" evidence="3">
    <location>
        <begin position="342"/>
        <end position="352"/>
    </location>
</feature>
<dbReference type="AlphaFoldDB" id="A0A9P6RBG8"/>
<dbReference type="InterPro" id="IPR053793">
    <property type="entry name" value="PB1-like"/>
</dbReference>
<dbReference type="InterPro" id="IPR051864">
    <property type="entry name" value="NCF2_NOXA1"/>
</dbReference>
<reference evidence="5" key="1">
    <citation type="journal article" date="2020" name="Fungal Divers.">
        <title>Resolving the Mortierellaceae phylogeny through synthesis of multi-gene phylogenetics and phylogenomics.</title>
        <authorList>
            <person name="Vandepol N."/>
            <person name="Liber J."/>
            <person name="Desiro A."/>
            <person name="Na H."/>
            <person name="Kennedy M."/>
            <person name="Barry K."/>
            <person name="Grigoriev I.V."/>
            <person name="Miller A.N."/>
            <person name="O'Donnell K."/>
            <person name="Stajich J.E."/>
            <person name="Bonito G."/>
        </authorList>
    </citation>
    <scope>NUCLEOTIDE SEQUENCE</scope>
    <source>
        <strain evidence="5">REB-010B</strain>
    </source>
</reference>
<name>A0A9P6RBG8_9FUNG</name>
<dbReference type="EMBL" id="JAAAIP010000644">
    <property type="protein sequence ID" value="KAG0314094.1"/>
    <property type="molecule type" value="Genomic_DNA"/>
</dbReference>
<dbReference type="Gene3D" id="1.25.40.10">
    <property type="entry name" value="Tetratricopeptide repeat domain"/>
    <property type="match status" value="1"/>
</dbReference>
<keyword evidence="2" id="KW-0802">TPR repeat</keyword>
<evidence type="ECO:0000256" key="3">
    <source>
        <dbReference type="SAM" id="MobiDB-lite"/>
    </source>
</evidence>
<feature type="compositionally biased region" description="Basic and acidic residues" evidence="3">
    <location>
        <begin position="471"/>
        <end position="480"/>
    </location>
</feature>
<organism evidence="5 6">
    <name type="scientific">Dissophora globulifera</name>
    <dbReference type="NCBI Taxonomy" id="979702"/>
    <lineage>
        <taxon>Eukaryota</taxon>
        <taxon>Fungi</taxon>
        <taxon>Fungi incertae sedis</taxon>
        <taxon>Mucoromycota</taxon>
        <taxon>Mortierellomycotina</taxon>
        <taxon>Mortierellomycetes</taxon>
        <taxon>Mortierellales</taxon>
        <taxon>Mortierellaceae</taxon>
        <taxon>Dissophora</taxon>
    </lineage>
</organism>
<evidence type="ECO:0000313" key="5">
    <source>
        <dbReference type="EMBL" id="KAG0314094.1"/>
    </source>
</evidence>
<feature type="compositionally biased region" description="Low complexity" evidence="3">
    <location>
        <begin position="554"/>
        <end position="571"/>
    </location>
</feature>
<dbReference type="SMART" id="SM00666">
    <property type="entry name" value="PB1"/>
    <property type="match status" value="1"/>
</dbReference>
<sequence>MGIVYTTKGDTPDEDTNPEECYMLASNAFAEAAEKDPFFAAAYFQRGVANIKLHSYSRAWDCFNNAYDCMRGNKVIDYTQLGMDFKLYSCQILFNRGLCYLQLEATREGMADLERAADEKQTPEHDILDQALVDNEVRRSFIFSVPPDIMFQPAEFKVKNAGKKDYLGSSRVVAAVDASKEFKGFKGTSGWQLKLSGPTSIEGTATPSSSMDGILQRRATTGKTSAVPDSRRTARRGGNPDSAVSFGSNDDYSRGPPGGGNDRDRDRGAGGGGGGGGGGYNNSSGPEWSSNAPLLVRRNTERVKPTRLNTEGGSPNNRGGAVSASAASGNQGRQQQLQYSRNRQEPIDDLEQRVYPLNLEPARGMVDEMMIGEQSPYQRFIYGRSNNNSSNNSTKSFDEYDEYDDFNDYNNGNNNNKNNNGYNKVNTQALSVASELRGGSPIPTRSSSVNRGRNYDNGNTARKPSQLRRQASPDERDDRYVPQMPNLSNLSSYSTSPPAPGPAPYARTQAVVENMRKSINGGRGRSDDQKGNGGGGGNRGDAYRASPNQTLVASSLSYSNSNSMSSGSSSGRWDDDGSTLRVRCYYKTNTAIVKIPTEATFDEICNLVSAKFKLKQPIRLKYRDEDSTPLIMTEDDDWQTAQEFHFERMRRKDPRDNEPPARLELWCEDEK</sequence>
<dbReference type="PANTHER" id="PTHR15175">
    <property type="entry name" value="NEUTROPHIL CYTOSOLIC FACTOR 2, NEUTROPHIL NADPH OXIDASE FACTOR 2"/>
    <property type="match status" value="1"/>
</dbReference>
<dbReference type="SUPFAM" id="SSF54277">
    <property type="entry name" value="CAD &amp; PB1 domains"/>
    <property type="match status" value="1"/>
</dbReference>
<dbReference type="OrthoDB" id="9450131at2759"/>
<feature type="compositionally biased region" description="Low complexity" evidence="3">
    <location>
        <begin position="408"/>
        <end position="424"/>
    </location>
</feature>
<keyword evidence="6" id="KW-1185">Reference proteome</keyword>
<proteinExistence type="predicted"/>
<feature type="compositionally biased region" description="Polar residues" evidence="3">
    <location>
        <begin position="197"/>
        <end position="211"/>
    </location>
</feature>